<proteinExistence type="predicted"/>
<sequence length="982" mass="109804">MMRILEAQAPARQTATDTIQTLSSRLSSATLLEDRRAAILGLRSFAKLYPASVASGALRDLIAGLRRDGDDSDTIKILLETLLMLFEPDEKSTEASEEISLWLADEFTQRQDNITALLDLLEPNEFYLRLYVLQILFHISTARPQRTQEAIFSAPLGVSRITNMLDDRREAIRNEALVLLVALTPTSGEIQKVVAFENAFDRIFALIDGDGGLTHGSTTVQDCLSLLANLLDLNTSNQSYFREVGGILKIKKLLSAAVDQEDSGDGSSEWLKPQRDMNVWGLLGIIQLFLAQGAQGTVVNQQIFWTTGVLDVILRIAFHPAFSTGVRTKSLQTCGDIIRANHSLQERFGDLGVQIREPDSPTTNGHPSNATSEKAPKPNKPAFRTQNVIESLLEVALEPAPLALFDVRLAACSCLEAFMNGHVGIRTHVLRRAIDGHKAGDDAIPNMLTVLLEPPGARNNSDPYQQWMAAVLLLHLLYDNADTKEMALKVTEGDAESGEEVVTFIQSIASNVVAGVQHVEDERALLGHLMLLSVWLFEDPEAVNDLLAEGSNVQGLIAAVKIAKSSMPLVAGLCAFVLGVIYEFSTKDSPIPRSTLHGLLNTNLGREAYVDRLTKLRENIFVRDFEVLPQTGNGGLPEVFFDKTFIDFLKDNYSRFLRAIDRDPNFEVSIVSNGVQKGISRDLVDSLRAQVEEQKRALEAANSELLQLKRRLEQEELDHRRTRESTTVELSRIKQINQSLQQNHEDEVHKIQKGFEQERSTLSKHHEDELNRRRNDHLTAIETARKQHELEVQRFEQRLKMIEQEAAREQVALNERHTRELSEVEAQAQKAREREAAEIADLKSRISELEAQLQKAEANHAQDLATAHEEYKSKTENLEARLKRAESRAQEAENRSKHLAEDLEKEKAARKDVQTELDDLLVVFGDLEAKRSADKKKLKELGQEVSEDEDEDEDEEEDAGAEDEDEDENEDEDAGASDDAVD</sequence>
<dbReference type="PANTHER" id="PTHR10013">
    <property type="entry name" value="GENERAL VESICULAR TRANSPORT FACTOR P115"/>
    <property type="match status" value="1"/>
</dbReference>
<keyword evidence="2" id="KW-0333">Golgi apparatus</keyword>
<dbReference type="OrthoDB" id="198977at2759"/>
<feature type="compositionally biased region" description="Basic and acidic residues" evidence="5">
    <location>
        <begin position="933"/>
        <end position="942"/>
    </location>
</feature>
<dbReference type="InterPro" id="IPR006955">
    <property type="entry name" value="Uso1_p115_C"/>
</dbReference>
<organism evidence="8 9">
    <name type="scientific">Cladophialophora immunda</name>
    <dbReference type="NCBI Taxonomy" id="569365"/>
    <lineage>
        <taxon>Eukaryota</taxon>
        <taxon>Fungi</taxon>
        <taxon>Dikarya</taxon>
        <taxon>Ascomycota</taxon>
        <taxon>Pezizomycotina</taxon>
        <taxon>Eurotiomycetes</taxon>
        <taxon>Chaetothyriomycetidae</taxon>
        <taxon>Chaetothyriales</taxon>
        <taxon>Herpotrichiellaceae</taxon>
        <taxon>Cladophialophora</taxon>
    </lineage>
</organism>
<keyword evidence="3 4" id="KW-0175">Coiled coil</keyword>
<dbReference type="PANTHER" id="PTHR10013:SF0">
    <property type="entry name" value="GENERAL VESICULAR TRANSPORT FACTOR P115"/>
    <property type="match status" value="1"/>
</dbReference>
<protein>
    <recommendedName>
        <fullName evidence="10">Vesicle tethering protein Uso1/P115-like head domain-containing protein</fullName>
    </recommendedName>
</protein>
<dbReference type="Pfam" id="PF04869">
    <property type="entry name" value="Uso1_p115_head"/>
    <property type="match status" value="1"/>
</dbReference>
<dbReference type="RefSeq" id="XP_016244026.1">
    <property type="nucleotide sequence ID" value="XM_016399464.1"/>
</dbReference>
<dbReference type="GO" id="GO:0000139">
    <property type="term" value="C:Golgi membrane"/>
    <property type="evidence" value="ECO:0007669"/>
    <property type="project" value="InterPro"/>
</dbReference>
<dbReference type="Gene3D" id="1.25.10.10">
    <property type="entry name" value="Leucine-rich Repeat Variant"/>
    <property type="match status" value="1"/>
</dbReference>
<feature type="coiled-coil region" evidence="4">
    <location>
        <begin position="684"/>
        <end position="725"/>
    </location>
</feature>
<evidence type="ECO:0008006" key="10">
    <source>
        <dbReference type="Google" id="ProtNLM"/>
    </source>
</evidence>
<evidence type="ECO:0000256" key="2">
    <source>
        <dbReference type="ARBA" id="ARBA00023034"/>
    </source>
</evidence>
<dbReference type="FunFam" id="1.25.10.10:FF:000296">
    <property type="entry name" value="Related to transport protein USO1"/>
    <property type="match status" value="1"/>
</dbReference>
<evidence type="ECO:0000259" key="7">
    <source>
        <dbReference type="Pfam" id="PF04871"/>
    </source>
</evidence>
<reference evidence="8 9" key="1">
    <citation type="submission" date="2015-01" db="EMBL/GenBank/DDBJ databases">
        <title>The Genome Sequence of Cladophialophora immunda CBS83496.</title>
        <authorList>
            <consortium name="The Broad Institute Genomics Platform"/>
            <person name="Cuomo C."/>
            <person name="de Hoog S."/>
            <person name="Gorbushina A."/>
            <person name="Stielow B."/>
            <person name="Teixiera M."/>
            <person name="Abouelleil A."/>
            <person name="Chapman S.B."/>
            <person name="Priest M."/>
            <person name="Young S.K."/>
            <person name="Wortman J."/>
            <person name="Nusbaum C."/>
            <person name="Birren B."/>
        </authorList>
    </citation>
    <scope>NUCLEOTIDE SEQUENCE [LARGE SCALE GENOMIC DNA]</scope>
    <source>
        <strain evidence="8 9">CBS 83496</strain>
    </source>
</reference>
<name>A0A0D2BZR8_9EURO</name>
<feature type="domain" description="Vesicle tethering protein Uso1/P115-like head" evidence="6">
    <location>
        <begin position="341"/>
        <end position="660"/>
    </location>
</feature>
<dbReference type="Proteomes" id="UP000054466">
    <property type="component" value="Unassembled WGS sequence"/>
</dbReference>
<feature type="region of interest" description="Disordered" evidence="5">
    <location>
        <begin position="885"/>
        <end position="912"/>
    </location>
</feature>
<dbReference type="VEuPathDB" id="FungiDB:PV07_11978"/>
<dbReference type="GO" id="GO:0048280">
    <property type="term" value="P:vesicle fusion with Golgi apparatus"/>
    <property type="evidence" value="ECO:0007669"/>
    <property type="project" value="InterPro"/>
</dbReference>
<evidence type="ECO:0000256" key="4">
    <source>
        <dbReference type="SAM" id="Coils"/>
    </source>
</evidence>
<evidence type="ECO:0000313" key="8">
    <source>
        <dbReference type="EMBL" id="KIW23810.1"/>
    </source>
</evidence>
<dbReference type="AlphaFoldDB" id="A0A0D2BZR8"/>
<feature type="compositionally biased region" description="Acidic residues" evidence="5">
    <location>
        <begin position="945"/>
        <end position="982"/>
    </location>
</feature>
<feature type="region of interest" description="Disordered" evidence="5">
    <location>
        <begin position="354"/>
        <end position="381"/>
    </location>
</feature>
<dbReference type="STRING" id="569365.A0A0D2BZR8"/>
<evidence type="ECO:0000259" key="6">
    <source>
        <dbReference type="Pfam" id="PF04869"/>
    </source>
</evidence>
<evidence type="ECO:0000256" key="1">
    <source>
        <dbReference type="ARBA" id="ARBA00004555"/>
    </source>
</evidence>
<dbReference type="Pfam" id="PF04871">
    <property type="entry name" value="Uso1_p115_C"/>
    <property type="match status" value="1"/>
</dbReference>
<dbReference type="GO" id="GO:0006888">
    <property type="term" value="P:endoplasmic reticulum to Golgi vesicle-mediated transport"/>
    <property type="evidence" value="ECO:0007669"/>
    <property type="project" value="TreeGrafter"/>
</dbReference>
<feature type="compositionally biased region" description="Polar residues" evidence="5">
    <location>
        <begin position="360"/>
        <end position="372"/>
    </location>
</feature>
<dbReference type="InterPro" id="IPR006953">
    <property type="entry name" value="Vesicle_Uso1_P115_head"/>
</dbReference>
<dbReference type="GO" id="GO:0006886">
    <property type="term" value="P:intracellular protein transport"/>
    <property type="evidence" value="ECO:0007669"/>
    <property type="project" value="InterPro"/>
</dbReference>
<gene>
    <name evidence="8" type="ORF">PV07_11978</name>
</gene>
<dbReference type="GO" id="GO:0005783">
    <property type="term" value="C:endoplasmic reticulum"/>
    <property type="evidence" value="ECO:0007669"/>
    <property type="project" value="TreeGrafter"/>
</dbReference>
<accession>A0A0D2BZR8</accession>
<dbReference type="InterPro" id="IPR024095">
    <property type="entry name" value="Vesicle_P115"/>
</dbReference>
<comment type="subcellular location">
    <subcellularLocation>
        <location evidence="1">Golgi apparatus</location>
    </subcellularLocation>
</comment>
<dbReference type="GeneID" id="27351172"/>
<evidence type="ECO:0000256" key="3">
    <source>
        <dbReference type="ARBA" id="ARBA00023054"/>
    </source>
</evidence>
<dbReference type="SUPFAM" id="SSF48371">
    <property type="entry name" value="ARM repeat"/>
    <property type="match status" value="1"/>
</dbReference>
<dbReference type="HOGENOM" id="CLU_006318_4_0_1"/>
<keyword evidence="9" id="KW-1185">Reference proteome</keyword>
<dbReference type="GO" id="GO:0005795">
    <property type="term" value="C:Golgi stack"/>
    <property type="evidence" value="ECO:0007669"/>
    <property type="project" value="TreeGrafter"/>
</dbReference>
<dbReference type="InterPro" id="IPR011989">
    <property type="entry name" value="ARM-like"/>
</dbReference>
<feature type="region of interest" description="Disordered" evidence="5">
    <location>
        <begin position="933"/>
        <end position="982"/>
    </location>
</feature>
<evidence type="ECO:0000256" key="5">
    <source>
        <dbReference type="SAM" id="MobiDB-lite"/>
    </source>
</evidence>
<dbReference type="EMBL" id="KN847046">
    <property type="protein sequence ID" value="KIW23810.1"/>
    <property type="molecule type" value="Genomic_DNA"/>
</dbReference>
<evidence type="ECO:0000313" key="9">
    <source>
        <dbReference type="Proteomes" id="UP000054466"/>
    </source>
</evidence>
<feature type="domain" description="Uso1/p115-like vesicle tethering protein C-terminal" evidence="7">
    <location>
        <begin position="845"/>
        <end position="962"/>
    </location>
</feature>
<dbReference type="InterPro" id="IPR016024">
    <property type="entry name" value="ARM-type_fold"/>
</dbReference>
<dbReference type="GO" id="GO:0048211">
    <property type="term" value="P:Golgi vesicle docking"/>
    <property type="evidence" value="ECO:0007669"/>
    <property type="project" value="TreeGrafter"/>
</dbReference>
<dbReference type="GO" id="GO:0012507">
    <property type="term" value="C:ER to Golgi transport vesicle membrane"/>
    <property type="evidence" value="ECO:0007669"/>
    <property type="project" value="TreeGrafter"/>
</dbReference>